<dbReference type="InterPro" id="IPR001394">
    <property type="entry name" value="Peptidase_C19_UCH"/>
</dbReference>
<dbReference type="PROSITE" id="PS50235">
    <property type="entry name" value="USP_3"/>
    <property type="match status" value="1"/>
</dbReference>
<dbReference type="InterPro" id="IPR038765">
    <property type="entry name" value="Papain-like_cys_pep_sf"/>
</dbReference>
<name>A0ABD2WED6_9HYME</name>
<dbReference type="Pfam" id="PF00443">
    <property type="entry name" value="UCH"/>
    <property type="match status" value="1"/>
</dbReference>
<evidence type="ECO:0000256" key="4">
    <source>
        <dbReference type="ARBA" id="ARBA00022801"/>
    </source>
</evidence>
<accession>A0ABD2WED6</accession>
<organism evidence="7 8">
    <name type="scientific">Trichogramma kaykai</name>
    <dbReference type="NCBI Taxonomy" id="54128"/>
    <lineage>
        <taxon>Eukaryota</taxon>
        <taxon>Metazoa</taxon>
        <taxon>Ecdysozoa</taxon>
        <taxon>Arthropoda</taxon>
        <taxon>Hexapoda</taxon>
        <taxon>Insecta</taxon>
        <taxon>Pterygota</taxon>
        <taxon>Neoptera</taxon>
        <taxon>Endopterygota</taxon>
        <taxon>Hymenoptera</taxon>
        <taxon>Apocrita</taxon>
        <taxon>Proctotrupomorpha</taxon>
        <taxon>Chalcidoidea</taxon>
        <taxon>Trichogrammatidae</taxon>
        <taxon>Trichogramma</taxon>
    </lineage>
</organism>
<dbReference type="InterPro" id="IPR018200">
    <property type="entry name" value="USP_CS"/>
</dbReference>
<dbReference type="PANTHER" id="PTHR24006">
    <property type="entry name" value="UBIQUITIN CARBOXYL-TERMINAL HYDROLASE"/>
    <property type="match status" value="1"/>
</dbReference>
<dbReference type="Pfam" id="PF02902">
    <property type="entry name" value="Peptidase_C48"/>
    <property type="match status" value="1"/>
</dbReference>
<protein>
    <recommendedName>
        <fullName evidence="9">USP domain-containing protein</fullName>
    </recommendedName>
</protein>
<dbReference type="PROSITE" id="PS00973">
    <property type="entry name" value="USP_2"/>
    <property type="match status" value="1"/>
</dbReference>
<dbReference type="AlphaFoldDB" id="A0ABD2WED6"/>
<comment type="similarity">
    <text evidence="1">Belongs to the peptidase C48 family.</text>
</comment>
<proteinExistence type="inferred from homology"/>
<dbReference type="SUPFAM" id="SSF54001">
    <property type="entry name" value="Cysteine proteinases"/>
    <property type="match status" value="2"/>
</dbReference>
<comment type="caution">
    <text evidence="7">The sequence shown here is derived from an EMBL/GenBank/DDBJ whole genome shotgun (WGS) entry which is preliminary data.</text>
</comment>
<evidence type="ECO:0000313" key="7">
    <source>
        <dbReference type="EMBL" id="KAL3391303.1"/>
    </source>
</evidence>
<dbReference type="InterPro" id="IPR028889">
    <property type="entry name" value="USP"/>
</dbReference>
<gene>
    <name evidence="7" type="ORF">TKK_014030</name>
</gene>
<dbReference type="InterPro" id="IPR050164">
    <property type="entry name" value="Peptidase_C19"/>
</dbReference>
<keyword evidence="4" id="KW-0378">Hydrolase</keyword>
<evidence type="ECO:0000313" key="8">
    <source>
        <dbReference type="Proteomes" id="UP001627154"/>
    </source>
</evidence>
<evidence type="ECO:0008006" key="9">
    <source>
        <dbReference type="Google" id="ProtNLM"/>
    </source>
</evidence>
<dbReference type="EMBL" id="JBJJXI010000111">
    <property type="protein sequence ID" value="KAL3391303.1"/>
    <property type="molecule type" value="Genomic_DNA"/>
</dbReference>
<reference evidence="7 8" key="1">
    <citation type="journal article" date="2024" name="bioRxiv">
        <title>A reference genome for Trichogramma kaykai: A tiny desert-dwelling parasitoid wasp with competing sex-ratio distorters.</title>
        <authorList>
            <person name="Culotta J."/>
            <person name="Lindsey A.R."/>
        </authorList>
    </citation>
    <scope>NUCLEOTIDE SEQUENCE [LARGE SCALE GENOMIC DNA]</scope>
    <source>
        <strain evidence="7 8">KSX58</strain>
    </source>
</reference>
<evidence type="ECO:0000256" key="2">
    <source>
        <dbReference type="ARBA" id="ARBA00009085"/>
    </source>
</evidence>
<keyword evidence="3" id="KW-0645">Protease</keyword>
<dbReference type="PROSITE" id="PS50600">
    <property type="entry name" value="ULP_PROTEASE"/>
    <property type="match status" value="1"/>
</dbReference>
<dbReference type="Proteomes" id="UP001627154">
    <property type="component" value="Unassembled WGS sequence"/>
</dbReference>
<dbReference type="Gene3D" id="3.90.70.10">
    <property type="entry name" value="Cysteine proteinases"/>
    <property type="match status" value="1"/>
</dbReference>
<keyword evidence="8" id="KW-1185">Reference proteome</keyword>
<evidence type="ECO:0000259" key="6">
    <source>
        <dbReference type="PROSITE" id="PS50600"/>
    </source>
</evidence>
<evidence type="ECO:0000256" key="3">
    <source>
        <dbReference type="ARBA" id="ARBA00022670"/>
    </source>
</evidence>
<comment type="similarity">
    <text evidence="2">Belongs to the peptidase C19 family.</text>
</comment>
<dbReference type="CDD" id="cd02257">
    <property type="entry name" value="Peptidase_C19"/>
    <property type="match status" value="1"/>
</dbReference>
<evidence type="ECO:0000256" key="1">
    <source>
        <dbReference type="ARBA" id="ARBA00005234"/>
    </source>
</evidence>
<dbReference type="PANTHER" id="PTHR24006:SF827">
    <property type="entry name" value="UBIQUITIN CARBOXYL-TERMINAL HYDROLASE 34"/>
    <property type="match status" value="1"/>
</dbReference>
<dbReference type="Gene3D" id="3.40.395.10">
    <property type="entry name" value="Adenoviral Proteinase, Chain A"/>
    <property type="match status" value="1"/>
</dbReference>
<dbReference type="GO" id="GO:0006508">
    <property type="term" value="P:proteolysis"/>
    <property type="evidence" value="ECO:0007669"/>
    <property type="project" value="UniProtKB-KW"/>
</dbReference>
<dbReference type="InterPro" id="IPR003653">
    <property type="entry name" value="Peptidase_C48_C"/>
</dbReference>
<feature type="domain" description="Ubiquitin-like protease family profile" evidence="6">
    <location>
        <begin position="497"/>
        <end position="681"/>
    </location>
</feature>
<evidence type="ECO:0000259" key="5">
    <source>
        <dbReference type="PROSITE" id="PS50235"/>
    </source>
</evidence>
<sequence length="1103" mass="127687">MSELLTTVLLMYMKDSYIHDTDLKDVDPADKSQMLHINMMDVGDLITDVVYRDKINQDLSSDVKKEFLLNCQKFFISVASGLKSRLQLSENIFSTRSYLHPRNVLSEQFHSTHETLDEIFDSLSYEISEDVKIKINSEWNSIASYSMPKDILNEEKIDCFWIKINKCFDENDQPLFTNLSAFALQILVTMPNSNASSERVWSKVNVTKTLLRTKLDLDTLYSLILASEWVTSKGGILNINPTDDMITECLQIKSRSKKKIETTSKTDNVSSDLIIKSKLDDVLFNKKRHKFPNYLNHPSKKLKTDTGSFALIEALLKDPVMQSKADFDDELFCIDEMSNGNINDESKTMVEKSHEISKMSFDCNIEKDEFSIAKSLNTIDTNHALDIYNSTQSNADSDDDLFCIDEMSNENLNNESKTMVEKSHKISKVSFDCNIEKDEFSIAKSLNTIDTNHALDIYNSTQDTSLINISKNVDLFFTKFMHQSDGCNESAVLFKYVLDYLRYFDPLQRNTNYLYAFQYCSLRAKNFLNAAIIDSFMVVKKSRKLWQDDICFYPTYLTNFVIGDERHKPQDKFFTGYKIEYEFKNLVFIPYSYNEHWSLLVLNPMKEDIMLLDPLNVISESEIKLTVQLFINYLNNYLHYYPNTQNNLTRKNWKLVSAPTFPEQNDGYNCGCFIMFYMNELAKNQKSDVFNFDPNEYRLDIAEFLQYATLPIDNVCLGCTNESKNLEFTCSNCSRQVHRGCKIDFFVTDSLCKYCSKNTEYNDQETSKKIKLTMQVHKISTSSTYMGFPNLSGTNSCWLNSTLQVLYSLESFNKFINSLSHSTCDILKYLKEILKVISQGSQREDSIEILLSDLKKKLVALPKKSSQDSSFSENIQHDVAEFLTILLEFFENKLQETCSPDAQNHNNALQIDLIQKLFMIHICETFMSECCSGIKTFSSVHTMLPVYLRETASRKSVNLIDLINETSKEVRWLECQKCGEIKRHFKKGPFKIINQPDTIIMQVHRYSINKGKIIKRKDVVLPAEELDFSAYFEQQNKKIPYVLKGIIVHEGNSTSCGHYRAYCLKSENWILFDDAKIQLINTKEISKLPYVQKNCYLLVYEIK</sequence>
<feature type="domain" description="USP" evidence="5">
    <location>
        <begin position="786"/>
        <end position="1103"/>
    </location>
</feature>
<dbReference type="GO" id="GO:0008233">
    <property type="term" value="F:peptidase activity"/>
    <property type="evidence" value="ECO:0007669"/>
    <property type="project" value="UniProtKB-KW"/>
</dbReference>